<dbReference type="InterPro" id="IPR036188">
    <property type="entry name" value="FAD/NAD-bd_sf"/>
</dbReference>
<protein>
    <recommendedName>
        <fullName evidence="6">FAD-binding domain-containing protein</fullName>
    </recommendedName>
</protein>
<keyword evidence="8" id="KW-1185">Reference proteome</keyword>
<keyword evidence="5" id="KW-1133">Transmembrane helix</keyword>
<dbReference type="PANTHER" id="PTHR47356">
    <property type="entry name" value="FAD-DEPENDENT MONOOXYGENASE ASQG-RELATED"/>
    <property type="match status" value="1"/>
</dbReference>
<evidence type="ECO:0000313" key="8">
    <source>
        <dbReference type="Proteomes" id="UP001194696"/>
    </source>
</evidence>
<evidence type="ECO:0000256" key="4">
    <source>
        <dbReference type="ARBA" id="ARBA00023002"/>
    </source>
</evidence>
<comment type="similarity">
    <text evidence="1">Belongs to the paxM FAD-dependent monooxygenase family.</text>
</comment>
<dbReference type="PANTHER" id="PTHR47356:SF2">
    <property type="entry name" value="FAD-BINDING DOMAIN-CONTAINING PROTEIN-RELATED"/>
    <property type="match status" value="1"/>
</dbReference>
<evidence type="ECO:0000313" key="7">
    <source>
        <dbReference type="EMBL" id="KAG0284107.1"/>
    </source>
</evidence>
<evidence type="ECO:0000259" key="6">
    <source>
        <dbReference type="Pfam" id="PF01494"/>
    </source>
</evidence>
<comment type="caution">
    <text evidence="7">The sequence shown here is derived from an EMBL/GenBank/DDBJ whole genome shotgun (WGS) entry which is preliminary data.</text>
</comment>
<organism evidence="7 8">
    <name type="scientific">Linnemannia gamsii</name>
    <dbReference type="NCBI Taxonomy" id="64522"/>
    <lineage>
        <taxon>Eukaryota</taxon>
        <taxon>Fungi</taxon>
        <taxon>Fungi incertae sedis</taxon>
        <taxon>Mucoromycota</taxon>
        <taxon>Mortierellomycotina</taxon>
        <taxon>Mortierellomycetes</taxon>
        <taxon>Mortierellales</taxon>
        <taxon>Mortierellaceae</taxon>
        <taxon>Linnemannia</taxon>
    </lineage>
</organism>
<sequence length="564" mass="62588">MHDTWALANLIYALPYKTSKAIEEAFSEHQAERIGPVTASYNASKALSMVIGRGLVGTIALVLRKHTPPFIGDTVIVNKKKSILDRPTAGFLRKAEIKENNNQPTVLIIGAGIGGLMLGALLERADIPYAIFERTAEVKPLGSALLIGPNMIPVFEQLGIAEEFIAMGRPTPKITVNREGGPPLYIVSSLPQVTYTGYYSYIVSRPLFYDLLLKLVPAEKIHFGKRVLTISEKEERVKIQTADNHTYEGDILVGADGAYSAVRQRMYESLRQEGRLPKSDQEDLPFHSTCLVGQTTKIDFADFPEFQEPLCSFYNTMGKDSPHTWVAFATAQSTIAYMTIHHLDKQSSKAAEEHRFRESDNSQWGPHAAQAMVDETRHFPLAIGTKKMTMGDLYDLTPQGRISKVMLEEKVFQTWYSGRTVLLGDACHKLNPSGGHGAITAMHDAIALANIIYALPPHANTNTIHKAFGEYQAERIVPVTESYNTSKSFSKILERGIIGMIALFLFKNIPLWMLNMIYKRQILSRPQAGFLPIIPLKGNVPANRSPSTDMARAVYNQRVAAVSL</sequence>
<dbReference type="Pfam" id="PF01494">
    <property type="entry name" value="FAD_binding_3"/>
    <property type="match status" value="1"/>
</dbReference>
<keyword evidence="2" id="KW-0285">Flavoprotein</keyword>
<evidence type="ECO:0000256" key="5">
    <source>
        <dbReference type="SAM" id="Phobius"/>
    </source>
</evidence>
<keyword evidence="5" id="KW-0472">Membrane</keyword>
<keyword evidence="5" id="KW-0812">Transmembrane</keyword>
<accession>A0ABQ7JS50</accession>
<name>A0ABQ7JS50_9FUNG</name>
<feature type="domain" description="FAD-binding" evidence="6">
    <location>
        <begin position="105"/>
        <end position="454"/>
    </location>
</feature>
<keyword evidence="4" id="KW-0560">Oxidoreductase</keyword>
<evidence type="ECO:0000256" key="2">
    <source>
        <dbReference type="ARBA" id="ARBA00022630"/>
    </source>
</evidence>
<dbReference type="Gene3D" id="3.50.50.60">
    <property type="entry name" value="FAD/NAD(P)-binding domain"/>
    <property type="match status" value="1"/>
</dbReference>
<evidence type="ECO:0000256" key="3">
    <source>
        <dbReference type="ARBA" id="ARBA00022827"/>
    </source>
</evidence>
<dbReference type="SUPFAM" id="SSF51905">
    <property type="entry name" value="FAD/NAD(P)-binding domain"/>
    <property type="match status" value="1"/>
</dbReference>
<proteinExistence type="inferred from homology"/>
<evidence type="ECO:0000256" key="1">
    <source>
        <dbReference type="ARBA" id="ARBA00007992"/>
    </source>
</evidence>
<dbReference type="PRINTS" id="PR00420">
    <property type="entry name" value="RNGMNOXGNASE"/>
</dbReference>
<dbReference type="InterPro" id="IPR050562">
    <property type="entry name" value="FAD_mOase_fung"/>
</dbReference>
<gene>
    <name evidence="7" type="ORF">BGZ96_011532</name>
</gene>
<dbReference type="EMBL" id="JAAAIM010000814">
    <property type="protein sequence ID" value="KAG0284107.1"/>
    <property type="molecule type" value="Genomic_DNA"/>
</dbReference>
<dbReference type="InterPro" id="IPR002938">
    <property type="entry name" value="FAD-bd"/>
</dbReference>
<feature type="transmembrane region" description="Helical" evidence="5">
    <location>
        <begin position="497"/>
        <end position="518"/>
    </location>
</feature>
<dbReference type="Proteomes" id="UP001194696">
    <property type="component" value="Unassembled WGS sequence"/>
</dbReference>
<keyword evidence="3" id="KW-0274">FAD</keyword>
<reference evidence="7 8" key="1">
    <citation type="journal article" date="2020" name="Fungal Divers.">
        <title>Resolving the Mortierellaceae phylogeny through synthesis of multi-gene phylogenetics and phylogenomics.</title>
        <authorList>
            <person name="Vandepol N."/>
            <person name="Liber J."/>
            <person name="Desiro A."/>
            <person name="Na H."/>
            <person name="Kennedy M."/>
            <person name="Barry K."/>
            <person name="Grigoriev I.V."/>
            <person name="Miller A.N."/>
            <person name="O'Donnell K."/>
            <person name="Stajich J.E."/>
            <person name="Bonito G."/>
        </authorList>
    </citation>
    <scope>NUCLEOTIDE SEQUENCE [LARGE SCALE GENOMIC DNA]</scope>
    <source>
        <strain evidence="7 8">AD045</strain>
    </source>
</reference>